<keyword evidence="4 5" id="KW-0720">Serine protease</keyword>
<evidence type="ECO:0008006" key="12">
    <source>
        <dbReference type="Google" id="ProtNLM"/>
    </source>
</evidence>
<dbReference type="InterPro" id="IPR037045">
    <property type="entry name" value="S8pro/Inhibitor_I9_sf"/>
</dbReference>
<organism evidence="10 11">
    <name type="scientific">Sphagnurus paluster</name>
    <dbReference type="NCBI Taxonomy" id="117069"/>
    <lineage>
        <taxon>Eukaryota</taxon>
        <taxon>Fungi</taxon>
        <taxon>Dikarya</taxon>
        <taxon>Basidiomycota</taxon>
        <taxon>Agaricomycotina</taxon>
        <taxon>Agaricomycetes</taxon>
        <taxon>Agaricomycetidae</taxon>
        <taxon>Agaricales</taxon>
        <taxon>Tricholomatineae</taxon>
        <taxon>Lyophyllaceae</taxon>
        <taxon>Sphagnurus</taxon>
    </lineage>
</organism>
<evidence type="ECO:0000256" key="4">
    <source>
        <dbReference type="ARBA" id="ARBA00022825"/>
    </source>
</evidence>
<dbReference type="Gene3D" id="3.30.70.80">
    <property type="entry name" value="Peptidase S8 propeptide/proteinase inhibitor I9"/>
    <property type="match status" value="1"/>
</dbReference>
<dbReference type="PRINTS" id="PR00723">
    <property type="entry name" value="SUBTILISIN"/>
</dbReference>
<evidence type="ECO:0000256" key="5">
    <source>
        <dbReference type="PROSITE-ProRule" id="PRU01240"/>
    </source>
</evidence>
<dbReference type="InterPro" id="IPR000209">
    <property type="entry name" value="Peptidase_S8/S53_dom"/>
</dbReference>
<dbReference type="GO" id="GO:0005615">
    <property type="term" value="C:extracellular space"/>
    <property type="evidence" value="ECO:0007669"/>
    <property type="project" value="TreeGrafter"/>
</dbReference>
<evidence type="ECO:0000259" key="9">
    <source>
        <dbReference type="Pfam" id="PF05922"/>
    </source>
</evidence>
<keyword evidence="11" id="KW-1185">Reference proteome</keyword>
<dbReference type="InterPro" id="IPR050131">
    <property type="entry name" value="Peptidase_S8_subtilisin-like"/>
</dbReference>
<dbReference type="InterPro" id="IPR023827">
    <property type="entry name" value="Peptidase_S8_Asp-AS"/>
</dbReference>
<evidence type="ECO:0000259" key="8">
    <source>
        <dbReference type="Pfam" id="PF00082"/>
    </source>
</evidence>
<evidence type="ECO:0000256" key="6">
    <source>
        <dbReference type="RuleBase" id="RU003355"/>
    </source>
</evidence>
<reference evidence="10" key="2">
    <citation type="submission" date="2021-10" db="EMBL/GenBank/DDBJ databases">
        <title>Phylogenomics reveals ancestral predisposition of the termite-cultivated fungus Termitomyces towards a domesticated lifestyle.</title>
        <authorList>
            <person name="Auxier B."/>
            <person name="Grum-Grzhimaylo A."/>
            <person name="Cardenas M.E."/>
            <person name="Lodge J.D."/>
            <person name="Laessoe T."/>
            <person name="Pedersen O."/>
            <person name="Smith M.E."/>
            <person name="Kuyper T.W."/>
            <person name="Franco-Molano E.A."/>
            <person name="Baroni T.J."/>
            <person name="Aanen D.K."/>
        </authorList>
    </citation>
    <scope>NUCLEOTIDE SEQUENCE</scope>
    <source>
        <strain evidence="10">D49</strain>
    </source>
</reference>
<dbReference type="OrthoDB" id="19448at2759"/>
<dbReference type="InterPro" id="IPR023828">
    <property type="entry name" value="Peptidase_S8_Ser-AS"/>
</dbReference>
<feature type="domain" description="Inhibitor I9" evidence="9">
    <location>
        <begin position="56"/>
        <end position="99"/>
    </location>
</feature>
<evidence type="ECO:0000256" key="7">
    <source>
        <dbReference type="SAM" id="SignalP"/>
    </source>
</evidence>
<dbReference type="InterPro" id="IPR010259">
    <property type="entry name" value="S8pro/Inhibitor_I9"/>
</dbReference>
<dbReference type="PROSITE" id="PS00136">
    <property type="entry name" value="SUBTILASE_ASP"/>
    <property type="match status" value="1"/>
</dbReference>
<dbReference type="Proteomes" id="UP000717328">
    <property type="component" value="Unassembled WGS sequence"/>
</dbReference>
<keyword evidence="2 5" id="KW-0645">Protease</keyword>
<dbReference type="Pfam" id="PF05922">
    <property type="entry name" value="Inhibitor_I9"/>
    <property type="match status" value="1"/>
</dbReference>
<dbReference type="InterPro" id="IPR034193">
    <property type="entry name" value="PCSK9_ProteinaseK-like"/>
</dbReference>
<dbReference type="GO" id="GO:0006508">
    <property type="term" value="P:proteolysis"/>
    <property type="evidence" value="ECO:0007669"/>
    <property type="project" value="UniProtKB-KW"/>
</dbReference>
<protein>
    <recommendedName>
        <fullName evidence="12">Serine protease</fullName>
    </recommendedName>
</protein>
<dbReference type="EMBL" id="JABCKI010005743">
    <property type="protein sequence ID" value="KAG5638820.1"/>
    <property type="molecule type" value="Genomic_DNA"/>
</dbReference>
<dbReference type="Gene3D" id="3.40.50.200">
    <property type="entry name" value="Peptidase S8/S53 domain"/>
    <property type="match status" value="1"/>
</dbReference>
<dbReference type="InterPro" id="IPR036852">
    <property type="entry name" value="Peptidase_S8/S53_dom_sf"/>
</dbReference>
<dbReference type="PROSITE" id="PS00137">
    <property type="entry name" value="SUBTILASE_HIS"/>
    <property type="match status" value="1"/>
</dbReference>
<evidence type="ECO:0000256" key="2">
    <source>
        <dbReference type="ARBA" id="ARBA00022670"/>
    </source>
</evidence>
<dbReference type="PANTHER" id="PTHR43806">
    <property type="entry name" value="PEPTIDASE S8"/>
    <property type="match status" value="1"/>
</dbReference>
<dbReference type="PANTHER" id="PTHR43806:SF58">
    <property type="entry name" value="ALKALINE PROTEASE 1-RELATED"/>
    <property type="match status" value="1"/>
</dbReference>
<dbReference type="InterPro" id="IPR022398">
    <property type="entry name" value="Peptidase_S8_His-AS"/>
</dbReference>
<comment type="similarity">
    <text evidence="1 5 6">Belongs to the peptidase S8 family.</text>
</comment>
<dbReference type="FunFam" id="3.40.50.200:FF:000007">
    <property type="entry name" value="Subtilisin-like serine protease"/>
    <property type="match status" value="1"/>
</dbReference>
<sequence>MRFFTAVFTAIALAAPVFSSPAPLRTVEKFDGKTSGKYIVKLKEGASKAKVLGQLKGASVTHDWKIVNGFAGALDDEALNALRASPDVEYIAEDGIVHTFATQTNAPWGLARLSQPGRLANQDTNALTYSYNYDDSAGAGVDIYIIDTGVSVTHSQFGGRARWGATFGGYANADGNGHGTHVAGTAAGSQYGVAKGANIIAVKVLSDAGVSGLNWVASSAAASGRPSIASLSLGGGASTALDNAVTSLVNRGIHVTIAAGNSNTDAINTSPARAAGVVTVGASTISDARASFSNYGSVVDVFAPGQNVISSWIGSTVATNNISGTSMATPHVAGLIAYLISKNGNSSPANIIATLKALSVKGVLTGVRYVVSELENIDLNVPPTTPPGSDVDSILMLLNKVGERFEKIPFEKQTWDTRPAIEGTSPVIVAGLCYVEGDAEPDLPLKLTEGFDSETLLGKMRLWEPAE</sequence>
<gene>
    <name evidence="10" type="ORF">H0H81_009793</name>
</gene>
<evidence type="ECO:0000256" key="1">
    <source>
        <dbReference type="ARBA" id="ARBA00011073"/>
    </source>
</evidence>
<dbReference type="SUPFAM" id="SSF54897">
    <property type="entry name" value="Protease propeptides/inhibitors"/>
    <property type="match status" value="1"/>
</dbReference>
<dbReference type="AlphaFoldDB" id="A0A9P7K7F3"/>
<dbReference type="CDD" id="cd04077">
    <property type="entry name" value="Peptidases_S8_PCSK9_ProteinaseK_like"/>
    <property type="match status" value="1"/>
</dbReference>
<name>A0A9P7K7F3_9AGAR</name>
<keyword evidence="3 5" id="KW-0378">Hydrolase</keyword>
<dbReference type="InterPro" id="IPR015500">
    <property type="entry name" value="Peptidase_S8_subtilisin-rel"/>
</dbReference>
<dbReference type="SUPFAM" id="SSF52743">
    <property type="entry name" value="Subtilisin-like"/>
    <property type="match status" value="1"/>
</dbReference>
<dbReference type="PROSITE" id="PS51892">
    <property type="entry name" value="SUBTILASE"/>
    <property type="match status" value="1"/>
</dbReference>
<evidence type="ECO:0000256" key="3">
    <source>
        <dbReference type="ARBA" id="ARBA00022801"/>
    </source>
</evidence>
<dbReference type="Pfam" id="PF00082">
    <property type="entry name" value="Peptidase_S8"/>
    <property type="match status" value="1"/>
</dbReference>
<evidence type="ECO:0000313" key="10">
    <source>
        <dbReference type="EMBL" id="KAG5638820.1"/>
    </source>
</evidence>
<keyword evidence="7" id="KW-0732">Signal</keyword>
<feature type="signal peptide" evidence="7">
    <location>
        <begin position="1"/>
        <end position="19"/>
    </location>
</feature>
<comment type="caution">
    <text evidence="10">The sequence shown here is derived from an EMBL/GenBank/DDBJ whole genome shotgun (WGS) entry which is preliminary data.</text>
</comment>
<dbReference type="GO" id="GO:0004252">
    <property type="term" value="F:serine-type endopeptidase activity"/>
    <property type="evidence" value="ECO:0007669"/>
    <property type="project" value="UniProtKB-UniRule"/>
</dbReference>
<accession>A0A9P7K7F3</accession>
<proteinExistence type="inferred from homology"/>
<dbReference type="PROSITE" id="PS00138">
    <property type="entry name" value="SUBTILASE_SER"/>
    <property type="match status" value="1"/>
</dbReference>
<feature type="domain" description="Peptidase S8/S53" evidence="8">
    <location>
        <begin position="138"/>
        <end position="356"/>
    </location>
</feature>
<feature type="active site" description="Charge relay system" evidence="5">
    <location>
        <position position="326"/>
    </location>
</feature>
<reference evidence="10" key="1">
    <citation type="submission" date="2021-02" db="EMBL/GenBank/DDBJ databases">
        <authorList>
            <person name="Nieuwenhuis M."/>
            <person name="Van De Peppel L.J.J."/>
        </authorList>
    </citation>
    <scope>NUCLEOTIDE SEQUENCE</scope>
    <source>
        <strain evidence="10">D49</strain>
    </source>
</reference>
<feature type="active site" description="Charge relay system" evidence="5">
    <location>
        <position position="147"/>
    </location>
</feature>
<feature type="active site" description="Charge relay system" evidence="5">
    <location>
        <position position="178"/>
    </location>
</feature>
<feature type="chain" id="PRO_5040484133" description="Serine protease" evidence="7">
    <location>
        <begin position="20"/>
        <end position="467"/>
    </location>
</feature>
<evidence type="ECO:0000313" key="11">
    <source>
        <dbReference type="Proteomes" id="UP000717328"/>
    </source>
</evidence>